<feature type="chain" id="PRO_5007491795" evidence="1">
    <location>
        <begin position="19"/>
        <end position="153"/>
    </location>
</feature>
<sequence>MMIKLAVTFFVLVAAAQCDVTKHAENHAKHSAPKHEPIVPPAGLMQMQGVQGNNHSLILGQRRYGDSLIHTDVAKKASKWFRIVETDIKFPSYGARNTKTINYLQVLDRKANGHSGWPYLTQGGIGFKNVSLHFTSERGHGFDFLIYVYGYNG</sequence>
<proteinExistence type="evidence at transcript level"/>
<dbReference type="PANTHER" id="PTHR37685">
    <property type="entry name" value="GEO11136P1-RELATED"/>
    <property type="match status" value="1"/>
</dbReference>
<dbReference type="InterPro" id="IPR031734">
    <property type="entry name" value="MBF2"/>
</dbReference>
<dbReference type="AlphaFoldDB" id="A0A140X9L7"/>
<protein>
    <submittedName>
        <fullName evidence="2">Midgut protein</fullName>
    </submittedName>
</protein>
<reference evidence="2" key="1">
    <citation type="journal article" date="2015" name="Cell. Microbiol.">
        <title>A B. tabaci midgut protein interacts with begomoviruses and plays a role in virus transmission.</title>
        <authorList>
            <person name="Rana V.S."/>
            <person name="Popli S."/>
            <person name="Saurav G.K."/>
            <person name="Raina H.S."/>
            <person name="Chaubey R."/>
            <person name="Ramamurthy V.V."/>
            <person name="Rajagopal R."/>
        </authorList>
    </citation>
    <scope>NUCLEOTIDE SEQUENCE</scope>
</reference>
<dbReference type="PANTHER" id="PTHR37685:SF1">
    <property type="entry name" value="GEO11136P1-RELATED"/>
    <property type="match status" value="1"/>
</dbReference>
<keyword evidence="1" id="KW-0732">Signal</keyword>
<accession>A0A140X9L7</accession>
<dbReference type="Pfam" id="PF15868">
    <property type="entry name" value="MBF2"/>
    <property type="match status" value="1"/>
</dbReference>
<name>A0A140X9L7_BEMTA</name>
<feature type="signal peptide" evidence="1">
    <location>
        <begin position="1"/>
        <end position="18"/>
    </location>
</feature>
<evidence type="ECO:0000256" key="1">
    <source>
        <dbReference type="SAM" id="SignalP"/>
    </source>
</evidence>
<evidence type="ECO:0000313" key="2">
    <source>
        <dbReference type="EMBL" id="AIK97534.1"/>
    </source>
</evidence>
<organism evidence="2">
    <name type="scientific">Bemisia tabaci</name>
    <name type="common">Sweetpotato whitefly</name>
    <name type="synonym">Aleurodes tabaci</name>
    <dbReference type="NCBI Taxonomy" id="7038"/>
    <lineage>
        <taxon>Eukaryota</taxon>
        <taxon>Metazoa</taxon>
        <taxon>Ecdysozoa</taxon>
        <taxon>Arthropoda</taxon>
        <taxon>Hexapoda</taxon>
        <taxon>Insecta</taxon>
        <taxon>Pterygota</taxon>
        <taxon>Neoptera</taxon>
        <taxon>Paraneoptera</taxon>
        <taxon>Hemiptera</taxon>
        <taxon>Sternorrhyncha</taxon>
        <taxon>Aleyrodoidea</taxon>
        <taxon>Aleyrodidae</taxon>
        <taxon>Aleyrodinae</taxon>
        <taxon>Bemisia</taxon>
    </lineage>
</organism>
<dbReference type="EMBL" id="KJ926063">
    <property type="protein sequence ID" value="AIK97534.1"/>
    <property type="molecule type" value="mRNA"/>
</dbReference>